<dbReference type="InterPro" id="IPR025618">
    <property type="entry name" value="YtpI"/>
</dbReference>
<comment type="caution">
    <text evidence="2">The sequence shown here is derived from an EMBL/GenBank/DDBJ whole genome shotgun (WGS) entry which is preliminary data.</text>
</comment>
<proteinExistence type="predicted"/>
<feature type="transmembrane region" description="Helical" evidence="1">
    <location>
        <begin position="45"/>
        <end position="63"/>
    </location>
</feature>
<feature type="transmembrane region" description="Helical" evidence="1">
    <location>
        <begin position="6"/>
        <end position="25"/>
    </location>
</feature>
<keyword evidence="1" id="KW-1133">Transmembrane helix</keyword>
<dbReference type="EMBL" id="JACJVN010000007">
    <property type="protein sequence ID" value="MBB6675935.1"/>
    <property type="molecule type" value="Genomic_DNA"/>
</dbReference>
<protein>
    <submittedName>
        <fullName evidence="2">YtpI family protein</fullName>
    </submittedName>
</protein>
<dbReference type="Proteomes" id="UP000574133">
    <property type="component" value="Unassembled WGS sequence"/>
</dbReference>
<evidence type="ECO:0000313" key="3">
    <source>
        <dbReference type="Proteomes" id="UP000574133"/>
    </source>
</evidence>
<evidence type="ECO:0000313" key="2">
    <source>
        <dbReference type="EMBL" id="MBB6675935.1"/>
    </source>
</evidence>
<accession>A0A841T7J6</accession>
<keyword evidence="1" id="KW-0472">Membrane</keyword>
<dbReference type="AlphaFoldDB" id="A0A841T7J6"/>
<gene>
    <name evidence="2" type="ORF">H4Q31_01185</name>
</gene>
<organism evidence="2 3">
    <name type="scientific">Cohnella lubricantis</name>
    <dbReference type="NCBI Taxonomy" id="2163172"/>
    <lineage>
        <taxon>Bacteria</taxon>
        <taxon>Bacillati</taxon>
        <taxon>Bacillota</taxon>
        <taxon>Bacilli</taxon>
        <taxon>Bacillales</taxon>
        <taxon>Paenibacillaceae</taxon>
        <taxon>Cohnella</taxon>
    </lineage>
</organism>
<keyword evidence="3" id="KW-1185">Reference proteome</keyword>
<reference evidence="2 3" key="1">
    <citation type="submission" date="2020-08" db="EMBL/GenBank/DDBJ databases">
        <title>Cohnella phylogeny.</title>
        <authorList>
            <person name="Dunlap C."/>
        </authorList>
    </citation>
    <scope>NUCLEOTIDE SEQUENCE [LARGE SCALE GENOMIC DNA]</scope>
    <source>
        <strain evidence="2 3">DSM 103658</strain>
    </source>
</reference>
<feature type="transmembrane region" description="Helical" evidence="1">
    <location>
        <begin position="69"/>
        <end position="87"/>
    </location>
</feature>
<evidence type="ECO:0000256" key="1">
    <source>
        <dbReference type="SAM" id="Phobius"/>
    </source>
</evidence>
<sequence>MINALQWIFGLIVAVSVVLSLVFSYRSRRSTDPISRGLNASRMNICIGLMLIFLALIQMVLFSGSTLRVIVGAVFMLLGLFNLFAGLRNHAHFTKHRSSAQ</sequence>
<keyword evidence="1" id="KW-0812">Transmembrane</keyword>
<dbReference type="RefSeq" id="WP_185177242.1">
    <property type="nucleotide sequence ID" value="NZ_CBCSEP010000012.1"/>
</dbReference>
<dbReference type="Pfam" id="PF14007">
    <property type="entry name" value="YtpI"/>
    <property type="match status" value="1"/>
</dbReference>
<name>A0A841T7J6_9BACL</name>